<keyword evidence="2" id="KW-1185">Reference proteome</keyword>
<sequence length="65" mass="6744">MWSAKDRNGVEVRSGSDRGALAFAGSVAGARANAAGPKLFADCVGNVMRCHVVVDRDGGQARVRV</sequence>
<gene>
    <name evidence="1" type="ORF">ACFONL_09600</name>
</gene>
<organism evidence="1 2">
    <name type="scientific">Camelimonas fluminis</name>
    <dbReference type="NCBI Taxonomy" id="1576911"/>
    <lineage>
        <taxon>Bacteria</taxon>
        <taxon>Pseudomonadati</taxon>
        <taxon>Pseudomonadota</taxon>
        <taxon>Alphaproteobacteria</taxon>
        <taxon>Hyphomicrobiales</taxon>
        <taxon>Chelatococcaceae</taxon>
        <taxon>Camelimonas</taxon>
    </lineage>
</organism>
<evidence type="ECO:0000313" key="1">
    <source>
        <dbReference type="EMBL" id="MFC3637628.1"/>
    </source>
</evidence>
<accession>A0ABV7UGB2</accession>
<dbReference type="Proteomes" id="UP001595704">
    <property type="component" value="Unassembled WGS sequence"/>
</dbReference>
<dbReference type="RefSeq" id="WP_194624598.1">
    <property type="nucleotide sequence ID" value="NZ_BNCG01000019.1"/>
</dbReference>
<evidence type="ECO:0000313" key="2">
    <source>
        <dbReference type="Proteomes" id="UP001595704"/>
    </source>
</evidence>
<dbReference type="EMBL" id="JBHRYC010000040">
    <property type="protein sequence ID" value="MFC3637628.1"/>
    <property type="molecule type" value="Genomic_DNA"/>
</dbReference>
<reference evidence="2" key="1">
    <citation type="journal article" date="2019" name="Int. J. Syst. Evol. Microbiol.">
        <title>The Global Catalogue of Microorganisms (GCM) 10K type strain sequencing project: providing services to taxonomists for standard genome sequencing and annotation.</title>
        <authorList>
            <consortium name="The Broad Institute Genomics Platform"/>
            <consortium name="The Broad Institute Genome Sequencing Center for Infectious Disease"/>
            <person name="Wu L."/>
            <person name="Ma J."/>
        </authorList>
    </citation>
    <scope>NUCLEOTIDE SEQUENCE [LARGE SCALE GENOMIC DNA]</scope>
    <source>
        <strain evidence="2">KCTC 42282</strain>
    </source>
</reference>
<comment type="caution">
    <text evidence="1">The sequence shown here is derived from an EMBL/GenBank/DDBJ whole genome shotgun (WGS) entry which is preliminary data.</text>
</comment>
<name>A0ABV7UGB2_9HYPH</name>
<protein>
    <submittedName>
        <fullName evidence="1">Uncharacterized protein</fullName>
    </submittedName>
</protein>
<proteinExistence type="predicted"/>